<dbReference type="Proteomes" id="UP000439903">
    <property type="component" value="Unassembled WGS sequence"/>
</dbReference>
<sequence>MAHEHIQQHQHYPNQQVDFLSATKLIRVWDMKQLSGIGTLQERYQMNERFCGQNDKDAIKWDLFQDECIKCLRSFILITEGMDDNNDGTI</sequence>
<protein>
    <submittedName>
        <fullName evidence="1">Uncharacterized protein</fullName>
    </submittedName>
</protein>
<evidence type="ECO:0000313" key="1">
    <source>
        <dbReference type="EMBL" id="KAF0551528.1"/>
    </source>
</evidence>
<accession>A0A8H4ETD6</accession>
<dbReference type="AlphaFoldDB" id="A0A8H4ETD6"/>
<proteinExistence type="predicted"/>
<name>A0A8H4ETD6_GIGMA</name>
<dbReference type="EMBL" id="WTPW01000076">
    <property type="protein sequence ID" value="KAF0551528.1"/>
    <property type="molecule type" value="Genomic_DNA"/>
</dbReference>
<comment type="caution">
    <text evidence="1">The sequence shown here is derived from an EMBL/GenBank/DDBJ whole genome shotgun (WGS) entry which is preliminary data.</text>
</comment>
<gene>
    <name evidence="1" type="ORF">F8M41_023289</name>
</gene>
<evidence type="ECO:0000313" key="2">
    <source>
        <dbReference type="Proteomes" id="UP000439903"/>
    </source>
</evidence>
<keyword evidence="2" id="KW-1185">Reference proteome</keyword>
<organism evidence="1 2">
    <name type="scientific">Gigaspora margarita</name>
    <dbReference type="NCBI Taxonomy" id="4874"/>
    <lineage>
        <taxon>Eukaryota</taxon>
        <taxon>Fungi</taxon>
        <taxon>Fungi incertae sedis</taxon>
        <taxon>Mucoromycota</taxon>
        <taxon>Glomeromycotina</taxon>
        <taxon>Glomeromycetes</taxon>
        <taxon>Diversisporales</taxon>
        <taxon>Gigasporaceae</taxon>
        <taxon>Gigaspora</taxon>
    </lineage>
</organism>
<reference evidence="1 2" key="1">
    <citation type="journal article" date="2019" name="Environ. Microbiol.">
        <title>At the nexus of three kingdoms: the genome of the mycorrhizal fungus Gigaspora margarita provides insights into plant, endobacterial and fungal interactions.</title>
        <authorList>
            <person name="Venice F."/>
            <person name="Ghignone S."/>
            <person name="Salvioli di Fossalunga A."/>
            <person name="Amselem J."/>
            <person name="Novero M."/>
            <person name="Xianan X."/>
            <person name="Sedzielewska Toro K."/>
            <person name="Morin E."/>
            <person name="Lipzen A."/>
            <person name="Grigoriev I.V."/>
            <person name="Henrissat B."/>
            <person name="Martin F.M."/>
            <person name="Bonfante P."/>
        </authorList>
    </citation>
    <scope>NUCLEOTIDE SEQUENCE [LARGE SCALE GENOMIC DNA]</scope>
    <source>
        <strain evidence="1 2">BEG34</strain>
    </source>
</reference>